<keyword evidence="1" id="KW-0472">Membrane</keyword>
<feature type="transmembrane region" description="Helical" evidence="1">
    <location>
        <begin position="94"/>
        <end position="118"/>
    </location>
</feature>
<gene>
    <name evidence="2" type="ORF">ASJ80_10615</name>
</gene>
<dbReference type="Proteomes" id="UP000217784">
    <property type="component" value="Unassembled WGS sequence"/>
</dbReference>
<dbReference type="EMBL" id="LMVM01000012">
    <property type="protein sequence ID" value="PAV04758.1"/>
    <property type="molecule type" value="Genomic_DNA"/>
</dbReference>
<proteinExistence type="predicted"/>
<reference evidence="2 3" key="1">
    <citation type="journal article" date="2017" name="BMC Genomics">
        <title>Genomic analysis of methanogenic archaea reveals a shift towards energy conservation.</title>
        <authorList>
            <person name="Gilmore S.P."/>
            <person name="Henske J.K."/>
            <person name="Sexton J.A."/>
            <person name="Solomon K.V."/>
            <person name="Seppala S."/>
            <person name="Yoo J.I."/>
            <person name="Huyett L.M."/>
            <person name="Pressman A."/>
            <person name="Cogan J.Z."/>
            <person name="Kivenson V."/>
            <person name="Peng X."/>
            <person name="Tan Y."/>
            <person name="Valentine D.L."/>
            <person name="O'Malley M.A."/>
        </authorList>
    </citation>
    <scope>NUCLEOTIDE SEQUENCE [LARGE SCALE GENOMIC DNA]</scope>
    <source>
        <strain evidence="2 3">M.o.H.</strain>
    </source>
</reference>
<protein>
    <recommendedName>
        <fullName evidence="4">Stage II sporulation protein M</fullName>
    </recommendedName>
</protein>
<feature type="transmembrane region" description="Helical" evidence="1">
    <location>
        <begin position="21"/>
        <end position="41"/>
    </location>
</feature>
<dbReference type="OrthoDB" id="81493at2157"/>
<evidence type="ECO:0000256" key="1">
    <source>
        <dbReference type="SAM" id="Phobius"/>
    </source>
</evidence>
<feature type="transmembrane region" description="Helical" evidence="1">
    <location>
        <begin position="125"/>
        <end position="143"/>
    </location>
</feature>
<feature type="transmembrane region" description="Helical" evidence="1">
    <location>
        <begin position="149"/>
        <end position="168"/>
    </location>
</feature>
<evidence type="ECO:0008006" key="4">
    <source>
        <dbReference type="Google" id="ProtNLM"/>
    </source>
</evidence>
<keyword evidence="1" id="KW-1133">Transmembrane helix</keyword>
<keyword evidence="3" id="KW-1185">Reference proteome</keyword>
<sequence>MKKHENLNKRVIKCLKHVVPSKYSFLIFILFYVSGLVFAILKPQYAASYFYYGFFLGNMDVSIQLPDIISLNYLQNHFIYYLGQYSFGIFLNNITLMVLCIFTGIAIVPVMLTGLFAFSGSLTGMLVIKFGIFKAVLILLGSFHLPLEILAALLSIDAFLKFYGSFANMVLKHDTGAFKMSIKNEFLPLILKIIVILAVAAILEVFWSTWWVYILTNHYISWYDFYFGVRSVFVY</sequence>
<dbReference type="AlphaFoldDB" id="A0A2A2H5W9"/>
<evidence type="ECO:0000313" key="3">
    <source>
        <dbReference type="Proteomes" id="UP000217784"/>
    </source>
</evidence>
<keyword evidence="1" id="KW-0812">Transmembrane</keyword>
<organism evidence="2 3">
    <name type="scientific">Methanobacterium bryantii</name>
    <dbReference type="NCBI Taxonomy" id="2161"/>
    <lineage>
        <taxon>Archaea</taxon>
        <taxon>Methanobacteriati</taxon>
        <taxon>Methanobacteriota</taxon>
        <taxon>Methanomada group</taxon>
        <taxon>Methanobacteria</taxon>
        <taxon>Methanobacteriales</taxon>
        <taxon>Methanobacteriaceae</taxon>
        <taxon>Methanobacterium</taxon>
    </lineage>
</organism>
<accession>A0A2A2H5W9</accession>
<comment type="caution">
    <text evidence="2">The sequence shown here is derived from an EMBL/GenBank/DDBJ whole genome shotgun (WGS) entry which is preliminary data.</text>
</comment>
<name>A0A2A2H5W9_METBR</name>
<dbReference type="RefSeq" id="WP_069582123.1">
    <property type="nucleotide sequence ID" value="NZ_LMVM01000012.1"/>
</dbReference>
<feature type="transmembrane region" description="Helical" evidence="1">
    <location>
        <begin position="189"/>
        <end position="213"/>
    </location>
</feature>
<evidence type="ECO:0000313" key="2">
    <source>
        <dbReference type="EMBL" id="PAV04758.1"/>
    </source>
</evidence>